<dbReference type="EMBL" id="FNBK01000002">
    <property type="protein sequence ID" value="SDE91788.1"/>
    <property type="molecule type" value="Genomic_DNA"/>
</dbReference>
<keyword evidence="3" id="KW-1185">Reference proteome</keyword>
<protein>
    <submittedName>
        <fullName evidence="2">Uncharacterized protein</fullName>
    </submittedName>
</protein>
<feature type="compositionally biased region" description="Basic residues" evidence="1">
    <location>
        <begin position="150"/>
        <end position="160"/>
    </location>
</feature>
<proteinExistence type="predicted"/>
<name>A0A1G7GUE1_9EURY</name>
<dbReference type="Proteomes" id="UP000199076">
    <property type="component" value="Unassembled WGS sequence"/>
</dbReference>
<reference evidence="3" key="1">
    <citation type="submission" date="2016-10" db="EMBL/GenBank/DDBJ databases">
        <authorList>
            <person name="Varghese N."/>
            <person name="Submissions S."/>
        </authorList>
    </citation>
    <scope>NUCLEOTIDE SEQUENCE [LARGE SCALE GENOMIC DNA]</scope>
    <source>
        <strain evidence="3">IBRC-M 10760</strain>
    </source>
</reference>
<evidence type="ECO:0000256" key="1">
    <source>
        <dbReference type="SAM" id="MobiDB-lite"/>
    </source>
</evidence>
<dbReference type="AlphaFoldDB" id="A0A1G7GUE1"/>
<feature type="region of interest" description="Disordered" evidence="1">
    <location>
        <begin position="140"/>
        <end position="160"/>
    </location>
</feature>
<organism evidence="2 3">
    <name type="scientific">Halorientalis regularis</name>
    <dbReference type="NCBI Taxonomy" id="660518"/>
    <lineage>
        <taxon>Archaea</taxon>
        <taxon>Methanobacteriati</taxon>
        <taxon>Methanobacteriota</taxon>
        <taxon>Stenosarchaea group</taxon>
        <taxon>Halobacteria</taxon>
        <taxon>Halobacteriales</taxon>
        <taxon>Haloarculaceae</taxon>
        <taxon>Halorientalis</taxon>
    </lineage>
</organism>
<gene>
    <name evidence="2" type="ORF">SAMN05216218_102191</name>
</gene>
<evidence type="ECO:0000313" key="2">
    <source>
        <dbReference type="EMBL" id="SDE91788.1"/>
    </source>
</evidence>
<evidence type="ECO:0000313" key="3">
    <source>
        <dbReference type="Proteomes" id="UP000199076"/>
    </source>
</evidence>
<accession>A0A1G7GUE1</accession>
<feature type="region of interest" description="Disordered" evidence="1">
    <location>
        <begin position="89"/>
        <end position="124"/>
    </location>
</feature>
<sequence>MRLRNTSPAPEREDGRVELLAERCCRQRLADQLGTGGDDDLDEVLALVCSLQFGLVHVDFGEQIEPFGVADLHEGAPALRTNIAPTVIAPRSTAEMPRSGSLRPINESADRPRSAATAESGSTRKSAIVTPIAVMAMGTGSVANMTSARRSARKRTPSRV</sequence>